<evidence type="ECO:0000256" key="6">
    <source>
        <dbReference type="SAM" id="Phobius"/>
    </source>
</evidence>
<evidence type="ECO:0000256" key="5">
    <source>
        <dbReference type="ARBA" id="ARBA00023136"/>
    </source>
</evidence>
<feature type="transmembrane region" description="Helical" evidence="6">
    <location>
        <begin position="180"/>
        <end position="202"/>
    </location>
</feature>
<organism evidence="8 9">
    <name type="scientific">Ancylobacter defluvii</name>
    <dbReference type="NCBI Taxonomy" id="1282440"/>
    <lineage>
        <taxon>Bacteria</taxon>
        <taxon>Pseudomonadati</taxon>
        <taxon>Pseudomonadota</taxon>
        <taxon>Alphaproteobacteria</taxon>
        <taxon>Hyphomicrobiales</taxon>
        <taxon>Xanthobacteraceae</taxon>
        <taxon>Ancylobacter</taxon>
    </lineage>
</organism>
<gene>
    <name evidence="8" type="ORF">GCM10017653_42550</name>
</gene>
<feature type="transmembrane region" description="Helical" evidence="6">
    <location>
        <begin position="117"/>
        <end position="137"/>
    </location>
</feature>
<evidence type="ECO:0000313" key="9">
    <source>
        <dbReference type="Proteomes" id="UP001143330"/>
    </source>
</evidence>
<feature type="domain" description="EamA" evidence="7">
    <location>
        <begin position="2"/>
        <end position="133"/>
    </location>
</feature>
<dbReference type="PANTHER" id="PTHR22911">
    <property type="entry name" value="ACYL-MALONYL CONDENSING ENZYME-RELATED"/>
    <property type="match status" value="1"/>
</dbReference>
<sequence>MTGVAFMLASGAVVAFMEAAVRGVSQTLHPFVLVFWREVFSVLLLLPLWMSVGRPRVARRRLPLHLLRSLLNGGAILTWYLALRSLPLAEATALGFTAILFAAMGSRAVLGERVFPLQWIAIAAGLVGAALIVGPGLGLDTGLENAGAFGATAALGSAVLFAASMLVAKLQSRSDGSAVSALLLALGMGTLAGVLAVPVWAWPSPEQFAWLGFFALCNVLGQVFFLEAMRRASATIVIPLDVSRLVWALLFGAVFYAEWPAPPALIGAVLIGASAVLVVLGARHGERDTPEPARSAEV</sequence>
<evidence type="ECO:0000256" key="4">
    <source>
        <dbReference type="ARBA" id="ARBA00022989"/>
    </source>
</evidence>
<proteinExistence type="inferred from homology"/>
<feature type="transmembrane region" description="Helical" evidence="6">
    <location>
        <begin position="64"/>
        <end position="82"/>
    </location>
</feature>
<feature type="transmembrane region" description="Helical" evidence="6">
    <location>
        <begin position="263"/>
        <end position="282"/>
    </location>
</feature>
<name>A0A9W6NCZ5_9HYPH</name>
<keyword evidence="5 6" id="KW-0472">Membrane</keyword>
<dbReference type="AlphaFoldDB" id="A0A9W6NCZ5"/>
<comment type="similarity">
    <text evidence="2">Belongs to the drug/metabolite transporter (DMT) superfamily. 10 TMS drug/metabolite exporter (DME) (TC 2.A.7.3) family.</text>
</comment>
<dbReference type="Pfam" id="PF00892">
    <property type="entry name" value="EamA"/>
    <property type="match status" value="2"/>
</dbReference>
<reference evidence="8" key="1">
    <citation type="journal article" date="2014" name="Int. J. Syst. Evol. Microbiol.">
        <title>Complete genome sequence of Corynebacterium casei LMG S-19264T (=DSM 44701T), isolated from a smear-ripened cheese.</title>
        <authorList>
            <consortium name="US DOE Joint Genome Institute (JGI-PGF)"/>
            <person name="Walter F."/>
            <person name="Albersmeier A."/>
            <person name="Kalinowski J."/>
            <person name="Ruckert C."/>
        </authorList>
    </citation>
    <scope>NUCLEOTIDE SEQUENCE</scope>
    <source>
        <strain evidence="8">VKM B-2789</strain>
    </source>
</reference>
<dbReference type="Proteomes" id="UP001143330">
    <property type="component" value="Unassembled WGS sequence"/>
</dbReference>
<evidence type="ECO:0000259" key="7">
    <source>
        <dbReference type="Pfam" id="PF00892"/>
    </source>
</evidence>
<feature type="transmembrane region" description="Helical" evidence="6">
    <location>
        <begin position="208"/>
        <end position="226"/>
    </location>
</feature>
<dbReference type="EMBL" id="BSFM01000017">
    <property type="protein sequence ID" value="GLK86185.1"/>
    <property type="molecule type" value="Genomic_DNA"/>
</dbReference>
<protein>
    <recommendedName>
        <fullName evidence="7">EamA domain-containing protein</fullName>
    </recommendedName>
</protein>
<evidence type="ECO:0000313" key="8">
    <source>
        <dbReference type="EMBL" id="GLK86185.1"/>
    </source>
</evidence>
<evidence type="ECO:0000256" key="3">
    <source>
        <dbReference type="ARBA" id="ARBA00022692"/>
    </source>
</evidence>
<comment type="subcellular location">
    <subcellularLocation>
        <location evidence="1">Membrane</location>
        <topology evidence="1">Multi-pass membrane protein</topology>
    </subcellularLocation>
</comment>
<keyword evidence="3 6" id="KW-0812">Transmembrane</keyword>
<feature type="transmembrane region" description="Helical" evidence="6">
    <location>
        <begin position="88"/>
        <end position="110"/>
    </location>
</feature>
<feature type="transmembrane region" description="Helical" evidence="6">
    <location>
        <begin position="149"/>
        <end position="168"/>
    </location>
</feature>
<keyword evidence="9" id="KW-1185">Reference proteome</keyword>
<dbReference type="PANTHER" id="PTHR22911:SF6">
    <property type="entry name" value="SOLUTE CARRIER FAMILY 35 MEMBER G1"/>
    <property type="match status" value="1"/>
</dbReference>
<feature type="transmembrane region" description="Helical" evidence="6">
    <location>
        <begin position="33"/>
        <end position="52"/>
    </location>
</feature>
<dbReference type="InterPro" id="IPR000620">
    <property type="entry name" value="EamA_dom"/>
</dbReference>
<comment type="caution">
    <text evidence="8">The sequence shown here is derived from an EMBL/GenBank/DDBJ whole genome shotgun (WGS) entry which is preliminary data.</text>
</comment>
<evidence type="ECO:0000256" key="1">
    <source>
        <dbReference type="ARBA" id="ARBA00004141"/>
    </source>
</evidence>
<reference evidence="8" key="2">
    <citation type="submission" date="2023-01" db="EMBL/GenBank/DDBJ databases">
        <authorList>
            <person name="Sun Q."/>
            <person name="Evtushenko L."/>
        </authorList>
    </citation>
    <scope>NUCLEOTIDE SEQUENCE</scope>
    <source>
        <strain evidence="8">VKM B-2789</strain>
    </source>
</reference>
<accession>A0A9W6NCZ5</accession>
<feature type="transmembrane region" description="Helical" evidence="6">
    <location>
        <begin position="238"/>
        <end position="257"/>
    </location>
</feature>
<dbReference type="InterPro" id="IPR037185">
    <property type="entry name" value="EmrE-like"/>
</dbReference>
<dbReference type="SUPFAM" id="SSF103481">
    <property type="entry name" value="Multidrug resistance efflux transporter EmrE"/>
    <property type="match status" value="2"/>
</dbReference>
<evidence type="ECO:0000256" key="2">
    <source>
        <dbReference type="ARBA" id="ARBA00009853"/>
    </source>
</evidence>
<feature type="domain" description="EamA" evidence="7">
    <location>
        <begin position="149"/>
        <end position="279"/>
    </location>
</feature>
<dbReference type="GO" id="GO:0016020">
    <property type="term" value="C:membrane"/>
    <property type="evidence" value="ECO:0007669"/>
    <property type="project" value="UniProtKB-SubCell"/>
</dbReference>
<keyword evidence="4 6" id="KW-1133">Transmembrane helix</keyword>